<sequence length="43" mass="4835">MALDRQQELGVPEMVVVVEIQDKLERELDYGLAESGGRVSNFN</sequence>
<organism evidence="1">
    <name type="scientific">marine sediment metagenome</name>
    <dbReference type="NCBI Taxonomy" id="412755"/>
    <lineage>
        <taxon>unclassified sequences</taxon>
        <taxon>metagenomes</taxon>
        <taxon>ecological metagenomes</taxon>
    </lineage>
</organism>
<gene>
    <name evidence="1" type="ORF">S12H4_05536</name>
</gene>
<evidence type="ECO:0000313" key="1">
    <source>
        <dbReference type="EMBL" id="GAI64534.1"/>
    </source>
</evidence>
<dbReference type="AlphaFoldDB" id="X1S9V8"/>
<reference evidence="1" key="1">
    <citation type="journal article" date="2014" name="Front. Microbiol.">
        <title>High frequency of phylogenetically diverse reductive dehalogenase-homologous genes in deep subseafloor sedimentary metagenomes.</title>
        <authorList>
            <person name="Kawai M."/>
            <person name="Futagami T."/>
            <person name="Toyoda A."/>
            <person name="Takaki Y."/>
            <person name="Nishi S."/>
            <person name="Hori S."/>
            <person name="Arai W."/>
            <person name="Tsubouchi T."/>
            <person name="Morono Y."/>
            <person name="Uchiyama I."/>
            <person name="Ito T."/>
            <person name="Fujiyama A."/>
            <person name="Inagaki F."/>
            <person name="Takami H."/>
        </authorList>
    </citation>
    <scope>NUCLEOTIDE SEQUENCE</scope>
    <source>
        <strain evidence="1">Expedition CK06-06</strain>
    </source>
</reference>
<name>X1S9V8_9ZZZZ</name>
<accession>X1S9V8</accession>
<protein>
    <submittedName>
        <fullName evidence="1">Uncharacterized protein</fullName>
    </submittedName>
</protein>
<comment type="caution">
    <text evidence="1">The sequence shown here is derived from an EMBL/GenBank/DDBJ whole genome shotgun (WGS) entry which is preliminary data.</text>
</comment>
<proteinExistence type="predicted"/>
<dbReference type="EMBL" id="BARW01001846">
    <property type="protein sequence ID" value="GAI64534.1"/>
    <property type="molecule type" value="Genomic_DNA"/>
</dbReference>